<dbReference type="AlphaFoldDB" id="A0A365L0J3"/>
<keyword evidence="2" id="KW-0238">DNA-binding</keyword>
<protein>
    <recommendedName>
        <fullName evidence="4">HTH lacI-type domain-containing protein</fullName>
    </recommendedName>
</protein>
<dbReference type="InterPro" id="IPR010982">
    <property type="entry name" value="Lambda_DNA-bd_dom_sf"/>
</dbReference>
<evidence type="ECO:0000256" key="1">
    <source>
        <dbReference type="ARBA" id="ARBA00023015"/>
    </source>
</evidence>
<dbReference type="GO" id="GO:0000976">
    <property type="term" value="F:transcription cis-regulatory region binding"/>
    <property type="evidence" value="ECO:0007669"/>
    <property type="project" value="TreeGrafter"/>
</dbReference>
<gene>
    <name evidence="5" type="ORF">DP120_04855</name>
</gene>
<dbReference type="PANTHER" id="PTHR30146:SF109">
    <property type="entry name" value="HTH-TYPE TRANSCRIPTIONAL REGULATOR GALS"/>
    <property type="match status" value="1"/>
</dbReference>
<reference evidence="5 6" key="1">
    <citation type="submission" date="2018-06" db="EMBL/GenBank/DDBJ databases">
        <title>The draft genome sequences of strains SCU63 and S1.</title>
        <authorList>
            <person name="Gan L."/>
        </authorList>
    </citation>
    <scope>NUCLEOTIDE SEQUENCE [LARGE SCALE GENOMIC DNA]</scope>
    <source>
        <strain evidence="5 6">SCU63</strain>
    </source>
</reference>
<evidence type="ECO:0000259" key="4">
    <source>
        <dbReference type="PROSITE" id="PS50932"/>
    </source>
</evidence>
<dbReference type="EMBL" id="QLZR01000002">
    <property type="protein sequence ID" value="RAZ78950.1"/>
    <property type="molecule type" value="Genomic_DNA"/>
</dbReference>
<evidence type="ECO:0000313" key="6">
    <source>
        <dbReference type="Proteomes" id="UP000251002"/>
    </source>
</evidence>
<dbReference type="CDD" id="cd06267">
    <property type="entry name" value="PBP1_LacI_sugar_binding-like"/>
    <property type="match status" value="1"/>
</dbReference>
<dbReference type="CDD" id="cd01392">
    <property type="entry name" value="HTH_LacI"/>
    <property type="match status" value="1"/>
</dbReference>
<dbReference type="PANTHER" id="PTHR30146">
    <property type="entry name" value="LACI-RELATED TRANSCRIPTIONAL REPRESSOR"/>
    <property type="match status" value="1"/>
</dbReference>
<dbReference type="Pfam" id="PF13407">
    <property type="entry name" value="Peripla_BP_4"/>
    <property type="match status" value="1"/>
</dbReference>
<accession>A0A365L0J3</accession>
<dbReference type="GO" id="GO:0003700">
    <property type="term" value="F:DNA-binding transcription factor activity"/>
    <property type="evidence" value="ECO:0007669"/>
    <property type="project" value="TreeGrafter"/>
</dbReference>
<keyword evidence="1" id="KW-0805">Transcription regulation</keyword>
<dbReference type="Pfam" id="PF00356">
    <property type="entry name" value="LacI"/>
    <property type="match status" value="1"/>
</dbReference>
<dbReference type="SUPFAM" id="SSF53822">
    <property type="entry name" value="Periplasmic binding protein-like I"/>
    <property type="match status" value="1"/>
</dbReference>
<dbReference type="Gene3D" id="1.10.260.40">
    <property type="entry name" value="lambda repressor-like DNA-binding domains"/>
    <property type="match status" value="1"/>
</dbReference>
<evidence type="ECO:0000256" key="3">
    <source>
        <dbReference type="ARBA" id="ARBA00023163"/>
    </source>
</evidence>
<dbReference type="PROSITE" id="PS50932">
    <property type="entry name" value="HTH_LACI_2"/>
    <property type="match status" value="1"/>
</dbReference>
<name>A0A365L0J3_9BACL</name>
<dbReference type="RefSeq" id="WP_112222424.1">
    <property type="nucleotide sequence ID" value="NZ_CP196859.1"/>
</dbReference>
<proteinExistence type="predicted"/>
<keyword evidence="6" id="KW-1185">Reference proteome</keyword>
<dbReference type="InterPro" id="IPR000843">
    <property type="entry name" value="HTH_LacI"/>
</dbReference>
<dbReference type="SMART" id="SM00354">
    <property type="entry name" value="HTH_LACI"/>
    <property type="match status" value="1"/>
</dbReference>
<sequence length="326" mass="35481">MVSSVDVAKLAGVSQATVSRVLNNPEKVNAPTLEKVNAAIRQLNYRPNAAARSLISRKSGIIALFCGQLDEPDNAEFANKAVINAQQKGYTVEIHIQNPEKPESVFNAILNTQAEGIIIGPLIIKGMAIEYLKTSGIPYIFCGSSGGREGITVGMDNHSAGKLAAEYIRSMKPEAVGWLGGNQSDLRLQERYQGFVEGMKESGVNIVKVTGDMEDIELSFTAMMAQKQRPDVIVSATDYYAGYALDFLYDYGYAVPEDIAVLGIGNSRQSAMNYMSLSSIGLPGDINIYEEAINRLAAMIDNSEKGNRGPADVKPVIYERRTTRRK</sequence>
<evidence type="ECO:0000256" key="2">
    <source>
        <dbReference type="ARBA" id="ARBA00023125"/>
    </source>
</evidence>
<dbReference type="InterPro" id="IPR028082">
    <property type="entry name" value="Peripla_BP_I"/>
</dbReference>
<evidence type="ECO:0000313" key="5">
    <source>
        <dbReference type="EMBL" id="RAZ78950.1"/>
    </source>
</evidence>
<dbReference type="SUPFAM" id="SSF47413">
    <property type="entry name" value="lambda repressor-like DNA-binding domains"/>
    <property type="match status" value="1"/>
</dbReference>
<dbReference type="InterPro" id="IPR025997">
    <property type="entry name" value="SBP_2_dom"/>
</dbReference>
<feature type="domain" description="HTH lacI-type" evidence="4">
    <location>
        <begin position="2"/>
        <end position="56"/>
    </location>
</feature>
<dbReference type="Proteomes" id="UP000251002">
    <property type="component" value="Unassembled WGS sequence"/>
</dbReference>
<comment type="caution">
    <text evidence="5">The sequence shown here is derived from an EMBL/GenBank/DDBJ whole genome shotgun (WGS) entry which is preliminary data.</text>
</comment>
<keyword evidence="3" id="KW-0804">Transcription</keyword>
<organism evidence="5 6">
    <name type="scientific">Planococcus halotolerans</name>
    <dbReference type="NCBI Taxonomy" id="2233542"/>
    <lineage>
        <taxon>Bacteria</taxon>
        <taxon>Bacillati</taxon>
        <taxon>Bacillota</taxon>
        <taxon>Bacilli</taxon>
        <taxon>Bacillales</taxon>
        <taxon>Caryophanaceae</taxon>
        <taxon>Planococcus</taxon>
    </lineage>
</organism>
<dbReference type="Gene3D" id="3.40.50.2300">
    <property type="match status" value="2"/>
</dbReference>